<accession>A0A6J4P305</accession>
<reference evidence="1" key="1">
    <citation type="submission" date="2020-02" db="EMBL/GenBank/DDBJ databases">
        <authorList>
            <person name="Meier V. D."/>
        </authorList>
    </citation>
    <scope>NUCLEOTIDE SEQUENCE</scope>
    <source>
        <strain evidence="1">AVDCRST_MAG03</strain>
    </source>
</reference>
<sequence length="66" mass="7006">MFGPPRTSHHQKAGYASLFRWAEGLGELERVGIPPPALASPGSRASYASLRNLAKNLATPGVRGFS</sequence>
<dbReference type="AlphaFoldDB" id="A0A6J4P305"/>
<name>A0A6J4P305_9ACTN</name>
<proteinExistence type="predicted"/>
<gene>
    <name evidence="1" type="ORF">AVDCRST_MAG03-1462</name>
</gene>
<dbReference type="EMBL" id="CADCUT010000087">
    <property type="protein sequence ID" value="CAA9404792.1"/>
    <property type="molecule type" value="Genomic_DNA"/>
</dbReference>
<protein>
    <submittedName>
        <fullName evidence="1">Uncharacterized protein</fullName>
    </submittedName>
</protein>
<organism evidence="1">
    <name type="scientific">uncultured Rubrobacteraceae bacterium</name>
    <dbReference type="NCBI Taxonomy" id="349277"/>
    <lineage>
        <taxon>Bacteria</taxon>
        <taxon>Bacillati</taxon>
        <taxon>Actinomycetota</taxon>
        <taxon>Rubrobacteria</taxon>
        <taxon>Rubrobacterales</taxon>
        <taxon>Rubrobacteraceae</taxon>
        <taxon>environmental samples</taxon>
    </lineage>
</organism>
<evidence type="ECO:0000313" key="1">
    <source>
        <dbReference type="EMBL" id="CAA9404792.1"/>
    </source>
</evidence>